<keyword evidence="2" id="KW-1185">Reference proteome</keyword>
<accession>W9SMY9</accession>
<protein>
    <submittedName>
        <fullName evidence="1">Uncharacterized protein</fullName>
    </submittedName>
</protein>
<organism evidence="1 2">
    <name type="scientific">Morus notabilis</name>
    <dbReference type="NCBI Taxonomy" id="981085"/>
    <lineage>
        <taxon>Eukaryota</taxon>
        <taxon>Viridiplantae</taxon>
        <taxon>Streptophyta</taxon>
        <taxon>Embryophyta</taxon>
        <taxon>Tracheophyta</taxon>
        <taxon>Spermatophyta</taxon>
        <taxon>Magnoliopsida</taxon>
        <taxon>eudicotyledons</taxon>
        <taxon>Gunneridae</taxon>
        <taxon>Pentapetalae</taxon>
        <taxon>rosids</taxon>
        <taxon>fabids</taxon>
        <taxon>Rosales</taxon>
        <taxon>Moraceae</taxon>
        <taxon>Moreae</taxon>
        <taxon>Morus</taxon>
    </lineage>
</organism>
<gene>
    <name evidence="1" type="ORF">L484_000063</name>
</gene>
<reference evidence="2" key="1">
    <citation type="submission" date="2013-01" db="EMBL/GenBank/DDBJ databases">
        <title>Draft Genome Sequence of a Mulberry Tree, Morus notabilis C.K. Schneid.</title>
        <authorList>
            <person name="He N."/>
            <person name="Zhao S."/>
        </authorList>
    </citation>
    <scope>NUCLEOTIDE SEQUENCE</scope>
</reference>
<evidence type="ECO:0000313" key="2">
    <source>
        <dbReference type="Proteomes" id="UP000030645"/>
    </source>
</evidence>
<name>W9SMY9_9ROSA</name>
<dbReference type="Proteomes" id="UP000030645">
    <property type="component" value="Unassembled WGS sequence"/>
</dbReference>
<dbReference type="EMBL" id="KE645664">
    <property type="protein sequence ID" value="EXC64016.1"/>
    <property type="molecule type" value="Genomic_DNA"/>
</dbReference>
<proteinExistence type="predicted"/>
<sequence>MPNKTCVTKQFNPELRECVEQPTNNVVYIDVPAKRSKRGNENDVFLNGDRTTNLNYDWQDHKVSGPRFAAAAAVPVASVAAEVDAVDAAEIDAVAAAASENESGAVETAAEQLKEYAWHDCSDNTADQLQKRKNSS</sequence>
<evidence type="ECO:0000313" key="1">
    <source>
        <dbReference type="EMBL" id="EXC64016.1"/>
    </source>
</evidence>
<dbReference type="AlphaFoldDB" id="W9SMY9"/>